<organism evidence="1 2">
    <name type="scientific">Sphingobium baderi LL03</name>
    <dbReference type="NCBI Taxonomy" id="1114964"/>
    <lineage>
        <taxon>Bacteria</taxon>
        <taxon>Pseudomonadati</taxon>
        <taxon>Pseudomonadota</taxon>
        <taxon>Alphaproteobacteria</taxon>
        <taxon>Sphingomonadales</taxon>
        <taxon>Sphingomonadaceae</taxon>
        <taxon>Sphingobium</taxon>
    </lineage>
</organism>
<dbReference type="EMBL" id="ATIB01000017">
    <property type="protein sequence ID" value="EQB06209.1"/>
    <property type="molecule type" value="Genomic_DNA"/>
</dbReference>
<proteinExistence type="predicted"/>
<evidence type="ECO:0000313" key="1">
    <source>
        <dbReference type="EMBL" id="EQB06209.1"/>
    </source>
</evidence>
<dbReference type="AlphaFoldDB" id="T0I9C1"/>
<evidence type="ECO:0000313" key="2">
    <source>
        <dbReference type="Proteomes" id="UP000015524"/>
    </source>
</evidence>
<accession>T0I9C1</accession>
<dbReference type="PATRIC" id="fig|1114964.3.peg.149"/>
<name>T0I9C1_9SPHN</name>
<keyword evidence="2" id="KW-1185">Reference proteome</keyword>
<gene>
    <name evidence="1" type="ORF">L485_00850</name>
</gene>
<comment type="caution">
    <text evidence="1">The sequence shown here is derived from an EMBL/GenBank/DDBJ whole genome shotgun (WGS) entry which is preliminary data.</text>
</comment>
<dbReference type="Proteomes" id="UP000015524">
    <property type="component" value="Unassembled WGS sequence"/>
</dbReference>
<sequence length="53" mass="5532">MMAQGTHKISTLVLAKVAGGMSVVDALKEVCGADKVDQMIGDLYTHLRAKAAS</sequence>
<protein>
    <submittedName>
        <fullName evidence="1">Uncharacterized protein</fullName>
    </submittedName>
</protein>
<reference evidence="1 2" key="1">
    <citation type="journal article" date="2013" name="Genome Announc.">
        <title>Draft Genome Sequence of a Hexachlorocyclohexane-Degrading Bacterium, Sphingobium baderi Strain LL03T.</title>
        <authorList>
            <person name="Kaur J."/>
            <person name="Verma H."/>
            <person name="Tripathi C."/>
            <person name="Khurana J.P."/>
            <person name="Lal R."/>
        </authorList>
    </citation>
    <scope>NUCLEOTIDE SEQUENCE [LARGE SCALE GENOMIC DNA]</scope>
    <source>
        <strain evidence="1 2">LL03</strain>
    </source>
</reference>
<dbReference type="RefSeq" id="WP_021243195.1">
    <property type="nucleotide sequence ID" value="NZ_ATIB01000017.1"/>
</dbReference>